<sequence length="52" mass="5513">MESAGIDTSVFKAHSVRSASTSAAGMQGVTTENILNAVDWNTGSSFQRFFIS</sequence>
<evidence type="ECO:0008006" key="2">
    <source>
        <dbReference type="Google" id="ProtNLM"/>
    </source>
</evidence>
<proteinExistence type="predicted"/>
<reference evidence="1" key="1">
    <citation type="submission" date="2017-05" db="UniProtKB">
        <authorList>
            <consortium name="EnsemblMetazoa"/>
        </authorList>
    </citation>
    <scope>IDENTIFICATION</scope>
</reference>
<dbReference type="EnsemblMetazoa" id="Aqu2.1.28409_001">
    <property type="protein sequence ID" value="Aqu2.1.28409_001"/>
    <property type="gene ID" value="Aqu2.1.28409"/>
</dbReference>
<dbReference type="InParanoid" id="A0A1X7ULN4"/>
<protein>
    <recommendedName>
        <fullName evidence="2">Tyr recombinase domain-containing protein</fullName>
    </recommendedName>
</protein>
<name>A0A1X7ULN4_AMPQE</name>
<evidence type="ECO:0000313" key="1">
    <source>
        <dbReference type="EnsemblMetazoa" id="Aqu2.1.28409_001"/>
    </source>
</evidence>
<dbReference type="AlphaFoldDB" id="A0A1X7ULN4"/>
<accession>A0A1X7ULN4</accession>
<organism evidence="1">
    <name type="scientific">Amphimedon queenslandica</name>
    <name type="common">Sponge</name>
    <dbReference type="NCBI Taxonomy" id="400682"/>
    <lineage>
        <taxon>Eukaryota</taxon>
        <taxon>Metazoa</taxon>
        <taxon>Porifera</taxon>
        <taxon>Demospongiae</taxon>
        <taxon>Heteroscleromorpha</taxon>
        <taxon>Haplosclerida</taxon>
        <taxon>Niphatidae</taxon>
        <taxon>Amphimedon</taxon>
    </lineage>
</organism>